<dbReference type="Proteomes" id="UP000653565">
    <property type="component" value="Unassembled WGS sequence"/>
</dbReference>
<dbReference type="PANTHER" id="PTHR43157">
    <property type="entry name" value="PHOSPHATIDYLINOSITOL-GLYCAN BIOSYNTHESIS CLASS F PROTEIN-RELATED"/>
    <property type="match status" value="1"/>
</dbReference>
<evidence type="ECO:0000256" key="1">
    <source>
        <dbReference type="ARBA" id="ARBA00023002"/>
    </source>
</evidence>
<name>A0A8H4MAS7_9EURO</name>
<comment type="caution">
    <text evidence="3">The sequence shown here is derived from an EMBL/GenBank/DDBJ whole genome shotgun (WGS) entry which is preliminary data.</text>
</comment>
<gene>
    <name evidence="3" type="ORF">CNMCM6805_004307</name>
</gene>
<keyword evidence="2" id="KW-0732">Signal</keyword>
<keyword evidence="1" id="KW-0560">Oxidoreductase</keyword>
<evidence type="ECO:0000256" key="2">
    <source>
        <dbReference type="SAM" id="SignalP"/>
    </source>
</evidence>
<evidence type="ECO:0008006" key="5">
    <source>
        <dbReference type="Google" id="ProtNLM"/>
    </source>
</evidence>
<keyword evidence="4" id="KW-1185">Reference proteome</keyword>
<reference evidence="3" key="2">
    <citation type="submission" date="2020-04" db="EMBL/GenBank/DDBJ databases">
        <authorList>
            <person name="Santos R.A.C."/>
            <person name="Steenwyk J.L."/>
            <person name="Rivero-Menendez O."/>
            <person name="Mead M.E."/>
            <person name="Silva L.P."/>
            <person name="Bastos R.W."/>
            <person name="Alastruey-Izquierdo A."/>
            <person name="Goldman G.H."/>
            <person name="Rokas A."/>
        </authorList>
    </citation>
    <scope>NUCLEOTIDE SEQUENCE</scope>
    <source>
        <strain evidence="3">CNM-CM6805</strain>
    </source>
</reference>
<dbReference type="PRINTS" id="PR00081">
    <property type="entry name" value="GDHRDH"/>
</dbReference>
<dbReference type="SUPFAM" id="SSF51735">
    <property type="entry name" value="NAD(P)-binding Rossmann-fold domains"/>
    <property type="match status" value="1"/>
</dbReference>
<dbReference type="AlphaFoldDB" id="A0A8H4MAS7"/>
<dbReference type="Gene3D" id="3.40.50.720">
    <property type="entry name" value="NAD(P)-binding Rossmann-like Domain"/>
    <property type="match status" value="2"/>
</dbReference>
<sequence length="283" mass="30844">MGMLSLTWLYSQLILTPPCPTRSFAGECIIVTGSNVGLGHEAARHFVRLGAAKVILATGKELPRLDVVVANASIATPRFELLNGHERTIAVNVIGTMLLNVLLLPFLRQSARSHPGTKPRLTTVVSEAHDWTKFPEHNSKNIFAALGNKELANMEERYNTSKLMQILLLREMVLKAADDSVVINMVNPGFCRSNIAREHDLGIIFAIVQKLLARTTEVGGRTLVAGATGGDESHGAYMTDAKVNNGALSVFIRSDEGKKVQTKLWQELVEILEKIAPGSTKVL</sequence>
<accession>A0A8H4MAS7</accession>
<protein>
    <recommendedName>
        <fullName evidence="5">Short-chain dehydrogenase/reductase family protein</fullName>
    </recommendedName>
</protein>
<dbReference type="GO" id="GO:0016491">
    <property type="term" value="F:oxidoreductase activity"/>
    <property type="evidence" value="ECO:0007669"/>
    <property type="project" value="UniProtKB-KW"/>
</dbReference>
<dbReference type="PANTHER" id="PTHR43157:SF67">
    <property type="entry name" value="DEHYDROGENASE_REDUCTASE FAMILY PROTEIN, PUTATIVE (AFU_ORTHOLOGUE AFUA_3G02580)-RELATED"/>
    <property type="match status" value="1"/>
</dbReference>
<feature type="signal peptide" evidence="2">
    <location>
        <begin position="1"/>
        <end position="23"/>
    </location>
</feature>
<dbReference type="InterPro" id="IPR036291">
    <property type="entry name" value="NAD(P)-bd_dom_sf"/>
</dbReference>
<reference evidence="3" key="1">
    <citation type="journal article" date="2020" name="bioRxiv">
        <title>Genomic and phenotypic heterogeneity of clinical isolates of the human pathogens Aspergillus fumigatus, Aspergillus lentulus and Aspergillus fumigatiaffinis.</title>
        <authorList>
            <person name="dos Santos R.A.C."/>
            <person name="Steenwyk J.L."/>
            <person name="Rivero-Menendez O."/>
            <person name="Mead M.E."/>
            <person name="Silva L.P."/>
            <person name="Bastos R.W."/>
            <person name="Alastruey-Izquierdo A."/>
            <person name="Goldman G.H."/>
            <person name="Rokas A."/>
        </authorList>
    </citation>
    <scope>NUCLEOTIDE SEQUENCE</scope>
    <source>
        <strain evidence="3">CNM-CM6805</strain>
    </source>
</reference>
<dbReference type="OrthoDB" id="542013at2759"/>
<feature type="chain" id="PRO_5044155444" description="Short-chain dehydrogenase/reductase family protein" evidence="2">
    <location>
        <begin position="24"/>
        <end position="283"/>
    </location>
</feature>
<evidence type="ECO:0000313" key="3">
    <source>
        <dbReference type="EMBL" id="KAF4241147.1"/>
    </source>
</evidence>
<dbReference type="InterPro" id="IPR002347">
    <property type="entry name" value="SDR_fam"/>
</dbReference>
<proteinExistence type="predicted"/>
<evidence type="ECO:0000313" key="4">
    <source>
        <dbReference type="Proteomes" id="UP000653565"/>
    </source>
</evidence>
<organism evidence="3 4">
    <name type="scientific">Aspergillus fumigatiaffinis</name>
    <dbReference type="NCBI Taxonomy" id="340414"/>
    <lineage>
        <taxon>Eukaryota</taxon>
        <taxon>Fungi</taxon>
        <taxon>Dikarya</taxon>
        <taxon>Ascomycota</taxon>
        <taxon>Pezizomycotina</taxon>
        <taxon>Eurotiomycetes</taxon>
        <taxon>Eurotiomycetidae</taxon>
        <taxon>Eurotiales</taxon>
        <taxon>Aspergillaceae</taxon>
        <taxon>Aspergillus</taxon>
        <taxon>Aspergillus subgen. Fumigati</taxon>
    </lineage>
</organism>
<dbReference type="EMBL" id="JAAAPX010000022">
    <property type="protein sequence ID" value="KAF4241147.1"/>
    <property type="molecule type" value="Genomic_DNA"/>
</dbReference>